<name>A0A0F9QF86_9ZZZZ</name>
<dbReference type="EMBL" id="LAZR01004979">
    <property type="protein sequence ID" value="KKN03928.1"/>
    <property type="molecule type" value="Genomic_DNA"/>
</dbReference>
<proteinExistence type="predicted"/>
<protein>
    <submittedName>
        <fullName evidence="1">Uncharacterized protein</fullName>
    </submittedName>
</protein>
<comment type="caution">
    <text evidence="1">The sequence shown here is derived from an EMBL/GenBank/DDBJ whole genome shotgun (WGS) entry which is preliminary data.</text>
</comment>
<dbReference type="AlphaFoldDB" id="A0A0F9QF86"/>
<reference evidence="1" key="1">
    <citation type="journal article" date="2015" name="Nature">
        <title>Complex archaea that bridge the gap between prokaryotes and eukaryotes.</title>
        <authorList>
            <person name="Spang A."/>
            <person name="Saw J.H."/>
            <person name="Jorgensen S.L."/>
            <person name="Zaremba-Niedzwiedzka K."/>
            <person name="Martijn J."/>
            <person name="Lind A.E."/>
            <person name="van Eijk R."/>
            <person name="Schleper C."/>
            <person name="Guy L."/>
            <person name="Ettema T.J."/>
        </authorList>
    </citation>
    <scope>NUCLEOTIDE SEQUENCE</scope>
</reference>
<organism evidence="1">
    <name type="scientific">marine sediment metagenome</name>
    <dbReference type="NCBI Taxonomy" id="412755"/>
    <lineage>
        <taxon>unclassified sequences</taxon>
        <taxon>metagenomes</taxon>
        <taxon>ecological metagenomes</taxon>
    </lineage>
</organism>
<accession>A0A0F9QF86</accession>
<gene>
    <name evidence="1" type="ORF">LCGC14_1102730</name>
</gene>
<evidence type="ECO:0000313" key="1">
    <source>
        <dbReference type="EMBL" id="KKN03928.1"/>
    </source>
</evidence>
<sequence length="70" mass="7710">MNGIAAGGVGPYLGDTKMDAEARPATTRERLEQLDKVAQERAADVREARRILDAHPDLEKLLDVLRRIGV</sequence>